<evidence type="ECO:0000256" key="4">
    <source>
        <dbReference type="ARBA" id="ARBA00023004"/>
    </source>
</evidence>
<dbReference type="PANTHER" id="PTHR43578">
    <property type="entry name" value="NADH-QUINONE OXIDOREDUCTASE SUBUNIT F"/>
    <property type="match status" value="1"/>
</dbReference>
<dbReference type="PANTHER" id="PTHR43578:SF3">
    <property type="entry name" value="NADH-QUINONE OXIDOREDUCTASE SUBUNIT F"/>
    <property type="match status" value="1"/>
</dbReference>
<evidence type="ECO:0000313" key="7">
    <source>
        <dbReference type="EMBL" id="MDC7228637.1"/>
    </source>
</evidence>
<proteinExistence type="inferred from homology"/>
<dbReference type="GO" id="GO:0008137">
    <property type="term" value="F:NADH dehydrogenase (ubiquinone) activity"/>
    <property type="evidence" value="ECO:0007669"/>
    <property type="project" value="InterPro"/>
</dbReference>
<dbReference type="InterPro" id="IPR036188">
    <property type="entry name" value="FAD/NAD-bd_sf"/>
</dbReference>
<protein>
    <submittedName>
        <fullName evidence="7">NADH-ubiquinone oxidoreductase-F iron-sulfur binding region domain-containing protein</fullName>
    </submittedName>
</protein>
<dbReference type="InterPro" id="IPR036249">
    <property type="entry name" value="Thioredoxin-like_sf"/>
</dbReference>
<keyword evidence="5" id="KW-0411">Iron-sulfur</keyword>
<name>A0AAJ1IG01_9SPIO</name>
<dbReference type="SMART" id="SM00928">
    <property type="entry name" value="NADH_4Fe-4S"/>
    <property type="match status" value="1"/>
</dbReference>
<dbReference type="GO" id="GO:0010181">
    <property type="term" value="F:FMN binding"/>
    <property type="evidence" value="ECO:0007669"/>
    <property type="project" value="InterPro"/>
</dbReference>
<dbReference type="Gene3D" id="6.10.250.1450">
    <property type="match status" value="1"/>
</dbReference>
<dbReference type="Gene3D" id="3.50.50.60">
    <property type="entry name" value="FAD/NAD(P)-binding domain"/>
    <property type="match status" value="2"/>
</dbReference>
<dbReference type="Proteomes" id="UP001221217">
    <property type="component" value="Unassembled WGS sequence"/>
</dbReference>
<accession>A0AAJ1IG01</accession>
<dbReference type="FunFam" id="3.40.50.11540:FF:000001">
    <property type="entry name" value="NADH dehydrogenase [ubiquinone] flavoprotein 1, mitochondrial"/>
    <property type="match status" value="1"/>
</dbReference>
<dbReference type="SUPFAM" id="SSF52833">
    <property type="entry name" value="Thioredoxin-like"/>
    <property type="match status" value="1"/>
</dbReference>
<reference evidence="7 8" key="1">
    <citation type="submission" date="2022-12" db="EMBL/GenBank/DDBJ databases">
        <title>Metagenome assembled genome from gulf of manar.</title>
        <authorList>
            <person name="Kohli P."/>
            <person name="Pk S."/>
            <person name="Venkata Ramana C."/>
            <person name="Sasikala C."/>
        </authorList>
    </citation>
    <scope>NUCLEOTIDE SEQUENCE [LARGE SCALE GENOMIC DNA]</scope>
    <source>
        <strain evidence="7">JB008</strain>
    </source>
</reference>
<evidence type="ECO:0000256" key="2">
    <source>
        <dbReference type="ARBA" id="ARBA00022485"/>
    </source>
</evidence>
<dbReference type="Gene3D" id="3.40.30.10">
    <property type="entry name" value="Glutaredoxin"/>
    <property type="match status" value="1"/>
</dbReference>
<dbReference type="CDD" id="cd02980">
    <property type="entry name" value="TRX_Fd_family"/>
    <property type="match status" value="1"/>
</dbReference>
<feature type="domain" description="NADH-ubiquinone oxidoreductase 51kDa subunit iron-sulphur binding" evidence="6">
    <location>
        <begin position="477"/>
        <end position="522"/>
    </location>
</feature>
<dbReference type="InterPro" id="IPR037225">
    <property type="entry name" value="Nuo51_FMN-bd_sf"/>
</dbReference>
<keyword evidence="3" id="KW-0479">Metal-binding</keyword>
<evidence type="ECO:0000313" key="8">
    <source>
        <dbReference type="Proteomes" id="UP001221217"/>
    </source>
</evidence>
<dbReference type="Gene3D" id="1.20.1440.230">
    <property type="entry name" value="NADH-ubiquinone oxidoreductase 51kDa subunit, iron-sulphur binding domain"/>
    <property type="match status" value="1"/>
</dbReference>
<comment type="similarity">
    <text evidence="1">Belongs to the complex I 51 kDa subunit family.</text>
</comment>
<dbReference type="GO" id="GO:0046872">
    <property type="term" value="F:metal ion binding"/>
    <property type="evidence" value="ECO:0007669"/>
    <property type="project" value="UniProtKB-KW"/>
</dbReference>
<dbReference type="SUPFAM" id="SSF140490">
    <property type="entry name" value="Nqo1C-terminal domain-like"/>
    <property type="match status" value="1"/>
</dbReference>
<dbReference type="PRINTS" id="PR00419">
    <property type="entry name" value="ADXRDTASE"/>
</dbReference>
<dbReference type="GO" id="GO:0051539">
    <property type="term" value="F:4 iron, 4 sulfur cluster binding"/>
    <property type="evidence" value="ECO:0007669"/>
    <property type="project" value="UniProtKB-KW"/>
</dbReference>
<dbReference type="Pfam" id="PF07992">
    <property type="entry name" value="Pyr_redox_2"/>
    <property type="match status" value="1"/>
</dbReference>
<dbReference type="SUPFAM" id="SSF142019">
    <property type="entry name" value="Nqo1 FMN-binding domain-like"/>
    <property type="match status" value="1"/>
</dbReference>
<comment type="caution">
    <text evidence="7">The sequence shown here is derived from an EMBL/GenBank/DDBJ whole genome shotgun (WGS) entry which is preliminary data.</text>
</comment>
<dbReference type="Pfam" id="PF10531">
    <property type="entry name" value="SLBB"/>
    <property type="match status" value="1"/>
</dbReference>
<dbReference type="PROSITE" id="PS00645">
    <property type="entry name" value="COMPLEX1_51K_2"/>
    <property type="match status" value="1"/>
</dbReference>
<dbReference type="EMBL" id="JAQQAL010000052">
    <property type="protein sequence ID" value="MDC7228637.1"/>
    <property type="molecule type" value="Genomic_DNA"/>
</dbReference>
<dbReference type="SUPFAM" id="SSF46548">
    <property type="entry name" value="alpha-helical ferredoxin"/>
    <property type="match status" value="2"/>
</dbReference>
<dbReference type="Gene3D" id="3.40.50.11540">
    <property type="entry name" value="NADH-ubiquinone oxidoreductase 51kDa subunit"/>
    <property type="match status" value="1"/>
</dbReference>
<evidence type="ECO:0000256" key="5">
    <source>
        <dbReference type="ARBA" id="ARBA00023014"/>
    </source>
</evidence>
<evidence type="ECO:0000259" key="6">
    <source>
        <dbReference type="SMART" id="SM00928"/>
    </source>
</evidence>
<dbReference type="InterPro" id="IPR019554">
    <property type="entry name" value="Soluble_ligand-bd"/>
</dbReference>
<organism evidence="7 8">
    <name type="scientific">Candidatus Thalassospirochaeta sargassi</name>
    <dbReference type="NCBI Taxonomy" id="3119039"/>
    <lineage>
        <taxon>Bacteria</taxon>
        <taxon>Pseudomonadati</taxon>
        <taxon>Spirochaetota</taxon>
        <taxon>Spirochaetia</taxon>
        <taxon>Spirochaetales</taxon>
        <taxon>Spirochaetaceae</taxon>
        <taxon>Candidatus Thalassospirochaeta</taxon>
    </lineage>
</organism>
<keyword evidence="2" id="KW-0004">4Fe-4S</keyword>
<evidence type="ECO:0000256" key="1">
    <source>
        <dbReference type="ARBA" id="ARBA00007523"/>
    </source>
</evidence>
<dbReference type="InterPro" id="IPR019575">
    <property type="entry name" value="Nuop51_4Fe4S-bd"/>
</dbReference>
<gene>
    <name evidence="7" type="ORF">PQJ61_17880</name>
</gene>
<dbReference type="InterPro" id="IPR028261">
    <property type="entry name" value="DPD_II"/>
</dbReference>
<evidence type="ECO:0000256" key="3">
    <source>
        <dbReference type="ARBA" id="ARBA00022723"/>
    </source>
</evidence>
<dbReference type="FunFam" id="1.20.1440.230:FF:000001">
    <property type="entry name" value="Mitochondrial NADH dehydrogenase flavoprotein 1"/>
    <property type="match status" value="1"/>
</dbReference>
<dbReference type="InterPro" id="IPR023753">
    <property type="entry name" value="FAD/NAD-binding_dom"/>
</dbReference>
<dbReference type="InterPro" id="IPR001949">
    <property type="entry name" value="NADH-UbQ_OxRdtase_51kDa_CS"/>
</dbReference>
<dbReference type="SUPFAM" id="SSF51971">
    <property type="entry name" value="Nucleotide-binding domain"/>
    <property type="match status" value="1"/>
</dbReference>
<keyword evidence="4" id="KW-0408">Iron</keyword>
<dbReference type="InterPro" id="IPR011538">
    <property type="entry name" value="Nuo51_FMN-bd"/>
</dbReference>
<dbReference type="InterPro" id="IPR037207">
    <property type="entry name" value="Nuop51_4Fe4S-bd_sf"/>
</dbReference>
<dbReference type="Gene3D" id="3.10.20.600">
    <property type="match status" value="1"/>
</dbReference>
<dbReference type="GO" id="GO:0016491">
    <property type="term" value="F:oxidoreductase activity"/>
    <property type="evidence" value="ECO:0007669"/>
    <property type="project" value="InterPro"/>
</dbReference>
<dbReference type="SUPFAM" id="SSF142984">
    <property type="entry name" value="Nqo1 middle domain-like"/>
    <property type="match status" value="1"/>
</dbReference>
<dbReference type="Pfam" id="PF01257">
    <property type="entry name" value="2Fe-2S_thioredx"/>
    <property type="match status" value="1"/>
</dbReference>
<dbReference type="Pfam" id="PF14691">
    <property type="entry name" value="Fer4_20"/>
    <property type="match status" value="1"/>
</dbReference>
<dbReference type="Pfam" id="PF10589">
    <property type="entry name" value="NADH_4Fe-4S"/>
    <property type="match status" value="1"/>
</dbReference>
<sequence length="1061" mass="116605">MINQIKDLEKIRESQKEILDFRMLSTEDTSDILDQMISETGRYDIALCMGTSCQSSKSTEVAAALEKEIAKYRLEDKVTIVRTGCNGFCAVGPIMVMYPGGVLYNGMDAEDVPEIFEEHIINHRLVERCMYHHPVSDAVIPKYMDLPFFAKQELRVLRNKGIINADSIEEYIGRDGYFGFARALTELSPEDVIDEVKSSGLRGRGGGGFLTGLKWSFCKNSQSDKKYILCNADEGDPGAFMDRSILESDPHSVIEGMLIGAYAIGADEGFIYCRAEYPLALTRLETAIANCEKNGLLGKNILGTGFNFKLNISRGSGAFVCGEETALMNSIEGRRGEPRPRPPFPAVKGLWGKPSVLNNVETFANIPLIMFNGYEWYRTTGTENSPGTKIFALTGNVRNVGLVEVPIGTSLGDLIFEIGGGMQEGKVYKSAQIGGPSGGCIPKSHLSVSLDFESLQELGAIMGSGGLVVMSEDTCMVDVAKFFLEFVLEESCGKCVPCRVGIKRMHEILERITTGYGEEEDIDKLIKLGTIIKQTSLCGLGQTAPNPVLSTIQHFRHEYEDHIVHKHCEAGVCPGLVRAPCQSACPAGVDIPGFIALIKEKRYAEALKLHREKNPFAAICARVCFHTCEDKCRRAMLDEPVSIRALKRYLVEQEIVVQLPEILENNINAAKKVAVIGAGPAGLSCAYFLARLGYKPVVYESESRPGGMLTQAIPAYRLPREEIAREIRMIERIGVEINCETVLGRDISIQQLRDNGFEAIFLAAGAPVGSSLGIPGEEADGVDDALNFLRHYNIRGNVRINRNVLVIGGGNAAIDAARTAIRLGAESVTIVYRRKRSQMPAYQEEVEEAIVEGVKLVDLTQPVEVVKSADGKVAGLKCLHMTLGDFDKQGRRRAVKENEEYFILKGDQIITAIGQGIDKSIFNDIEGLEFNEKGYIKIDKSTGKTSINWLYAGGDNCSGPASVVKAIHAGEVAAVGIDYKLSGEDHAFWREERKVETAFDPDADPVPYPREKSPLIPAEKRRANFDEVELPWSEAVAMRQSARCLRCDYGKPAIPREVIND</sequence>
<dbReference type="AlphaFoldDB" id="A0AAJ1IG01"/>
<dbReference type="Pfam" id="PF01512">
    <property type="entry name" value="Complex1_51K"/>
    <property type="match status" value="1"/>
</dbReference>